<evidence type="ECO:0000313" key="2">
    <source>
        <dbReference type="Proteomes" id="UP001310890"/>
    </source>
</evidence>
<dbReference type="AlphaFoldDB" id="A0AAN7YUL3"/>
<name>A0AAN7YUL3_9PEZI</name>
<sequence>MPWFTAIETRINGFPQMIRSQQAVKAAQAPGAAALGFDEVISAINPVNNTVIPAAATTQWHTRLCDTCERNEQLVLTDRAENDKTVTELNQAGALWMLEHEPNPPPPLPVAPGAPLPPIVVGWPYSTCICSGQLAGPHGNQFCVRCCADKACSDHDERLIIRQQNDAWLRSITLVGDEIRRAPPALRARRVQHRIFRACRCGREIRFRSIDGNQPDVDKGPKVTQCLGCEGIVHHGPHVLMHQSPVAVLGLTITRRMQDAIDRANSGIVDYPLRRVAV</sequence>
<gene>
    <name evidence="1" type="ORF">LTR62_000050</name>
</gene>
<protein>
    <submittedName>
        <fullName evidence="1">Uncharacterized protein</fullName>
    </submittedName>
</protein>
<reference evidence="1" key="1">
    <citation type="submission" date="2023-08" db="EMBL/GenBank/DDBJ databases">
        <title>Black Yeasts Isolated from many extreme environments.</title>
        <authorList>
            <person name="Coleine C."/>
            <person name="Stajich J.E."/>
            <person name="Selbmann L."/>
        </authorList>
    </citation>
    <scope>NUCLEOTIDE SEQUENCE</scope>
    <source>
        <strain evidence="1">CCFEE 5401</strain>
    </source>
</reference>
<organism evidence="1 2">
    <name type="scientific">Meristemomyces frigidus</name>
    <dbReference type="NCBI Taxonomy" id="1508187"/>
    <lineage>
        <taxon>Eukaryota</taxon>
        <taxon>Fungi</taxon>
        <taxon>Dikarya</taxon>
        <taxon>Ascomycota</taxon>
        <taxon>Pezizomycotina</taxon>
        <taxon>Dothideomycetes</taxon>
        <taxon>Dothideomycetidae</taxon>
        <taxon>Mycosphaerellales</taxon>
        <taxon>Teratosphaeriaceae</taxon>
        <taxon>Meristemomyces</taxon>
    </lineage>
</organism>
<dbReference type="EMBL" id="JAVRRL010000001">
    <property type="protein sequence ID" value="KAK5118841.1"/>
    <property type="molecule type" value="Genomic_DNA"/>
</dbReference>
<proteinExistence type="predicted"/>
<comment type="caution">
    <text evidence="1">The sequence shown here is derived from an EMBL/GenBank/DDBJ whole genome shotgun (WGS) entry which is preliminary data.</text>
</comment>
<dbReference type="Proteomes" id="UP001310890">
    <property type="component" value="Unassembled WGS sequence"/>
</dbReference>
<evidence type="ECO:0000313" key="1">
    <source>
        <dbReference type="EMBL" id="KAK5118841.1"/>
    </source>
</evidence>
<accession>A0AAN7YUL3</accession>